<dbReference type="RefSeq" id="WP_179354795.1">
    <property type="nucleotide sequence ID" value="NZ_CP058627.1"/>
</dbReference>
<accession>A0A7H9BJ58</accession>
<sequence>MNPKILDTTELITLEDQAQAVMQQSKPQSYLYETASRLMMIMKMEQIRRGIFASQSAQLRQKTD</sequence>
<keyword evidence="2" id="KW-1185">Reference proteome</keyword>
<name>A0A7H9BJ58_9NEIS</name>
<dbReference type="EMBL" id="CP058627">
    <property type="protein sequence ID" value="QLG88278.1"/>
    <property type="molecule type" value="Genomic_DNA"/>
</dbReference>
<dbReference type="AlphaFoldDB" id="A0A7H9BJ58"/>
<gene>
    <name evidence="1" type="ORF">HQ393_08470</name>
</gene>
<evidence type="ECO:0000313" key="2">
    <source>
        <dbReference type="Proteomes" id="UP000509597"/>
    </source>
</evidence>
<dbReference type="Proteomes" id="UP000509597">
    <property type="component" value="Chromosome"/>
</dbReference>
<protein>
    <submittedName>
        <fullName evidence="1">Uncharacterized protein</fullName>
    </submittedName>
</protein>
<reference evidence="1 2" key="1">
    <citation type="submission" date="2020-07" db="EMBL/GenBank/DDBJ databases">
        <title>Complete genome sequence of Chitinibacter sp. 2T18.</title>
        <authorList>
            <person name="Bae J.-W."/>
            <person name="Choi J.-W."/>
        </authorList>
    </citation>
    <scope>NUCLEOTIDE SEQUENCE [LARGE SCALE GENOMIC DNA]</scope>
    <source>
        <strain evidence="1 2">2T18</strain>
    </source>
</reference>
<evidence type="ECO:0000313" key="1">
    <source>
        <dbReference type="EMBL" id="QLG88278.1"/>
    </source>
</evidence>
<organism evidence="1 2">
    <name type="scientific">Chitinibacter bivalviorum</name>
    <dbReference type="NCBI Taxonomy" id="2739434"/>
    <lineage>
        <taxon>Bacteria</taxon>
        <taxon>Pseudomonadati</taxon>
        <taxon>Pseudomonadota</taxon>
        <taxon>Betaproteobacteria</taxon>
        <taxon>Neisseriales</taxon>
        <taxon>Chitinibacteraceae</taxon>
        <taxon>Chitinibacter</taxon>
    </lineage>
</organism>
<proteinExistence type="predicted"/>
<dbReference type="KEGG" id="chiz:HQ393_08470"/>